<sequence>MTPINRLETGSAGKARTNMLKLPGDLSGIIDRLSVLEEGHGHIQAAVVEVTRQFGEEPEVYYPRVDATIKDFIRKMLGVPASTQVHYSKFSGKKGIFGFLYLSIHAPAPGHVRQVITEHSLNPSYAIQALLDLKLKLSYLSDVHKHYEIAPVEYNANLYLGLVFSRTAKNGNDVFEALEYDLFFSKEQELVVNLRRAVMECAASADSVSRPVTDSGMLMFDWSGKRYQRVRSLNATTNTDRNYMAFATSNPEAKALDLYHNSINYHQTDCLNRIERLLIRAGIEFSPLVYEATHQVRAFLEGLTSMSNPLWLLDTAQAGNEAWESTIATLADQFGACKVLSGEGLPLPTELAVGNTNYLVVSAKVKTAGKSKNGSSIFQPKGEEMEAYNSFWQALRDSQRTPGAQFDYYTSVKLHRFKTSVDTICQGIDVDLKKKPSASAIEKCLQELALKESIFRDKSVTISGATLPDHALQLVSCRRDWNENVYIQVLDVTVSGETIKIERSRRFDDTCKGEFNYEYKQLGAVFGKEDAKAFDVLWNKAFLIRDMRSNTWLNAYNTIRVPSIIGNTLFDNQERQDDGTSPSRQVRAEVASLPYYITPTKQNQRHSVFIQDNGLEGALYFVASNKATNGTIAKQSLLYNVVITDEVGTRIPVLNNPLGELFFSSFTYDIVRLREAAKSSIFQKIVEVCLHN</sequence>
<dbReference type="Proteomes" id="UP000589818">
    <property type="component" value="Unassembled WGS sequence"/>
</dbReference>
<comment type="caution">
    <text evidence="1">The sequence shown here is derived from an EMBL/GenBank/DDBJ whole genome shotgun (WGS) entry which is preliminary data.</text>
</comment>
<name>A0ACC5M8F9_9PSED</name>
<keyword evidence="2" id="KW-1185">Reference proteome</keyword>
<proteinExistence type="predicted"/>
<accession>A0ACC5M8F9</accession>
<protein>
    <submittedName>
        <fullName evidence="1">Uncharacterized protein</fullName>
    </submittedName>
</protein>
<evidence type="ECO:0000313" key="2">
    <source>
        <dbReference type="Proteomes" id="UP000589818"/>
    </source>
</evidence>
<organism evidence="1 2">
    <name type="scientific">Pseudomonas umsongensis</name>
    <dbReference type="NCBI Taxonomy" id="198618"/>
    <lineage>
        <taxon>Bacteria</taxon>
        <taxon>Pseudomonadati</taxon>
        <taxon>Pseudomonadota</taxon>
        <taxon>Gammaproteobacteria</taxon>
        <taxon>Pseudomonadales</taxon>
        <taxon>Pseudomonadaceae</taxon>
        <taxon>Pseudomonas</taxon>
    </lineage>
</organism>
<reference evidence="1" key="1">
    <citation type="submission" date="2020-08" db="EMBL/GenBank/DDBJ databases">
        <title>Plant associated metagenomes--Microbial community diversity and host control of community assembly across model and emerging plant ecological genomics systems.</title>
        <authorList>
            <person name="Dangl J."/>
        </authorList>
    </citation>
    <scope>NUCLEOTIDE SEQUENCE</scope>
    <source>
        <strain evidence="1">KD5</strain>
    </source>
</reference>
<evidence type="ECO:0000313" key="1">
    <source>
        <dbReference type="EMBL" id="MBB2884959.1"/>
    </source>
</evidence>
<dbReference type="EMBL" id="JACHVR010000001">
    <property type="protein sequence ID" value="MBB2884959.1"/>
    <property type="molecule type" value="Genomic_DNA"/>
</dbReference>
<gene>
    <name evidence="1" type="ORF">FHR69_000825</name>
</gene>